<evidence type="ECO:0000313" key="2">
    <source>
        <dbReference type="Proteomes" id="UP000432089"/>
    </source>
</evidence>
<reference evidence="1 2" key="1">
    <citation type="submission" date="2019-09" db="EMBL/GenBank/DDBJ databases">
        <title>YIM 132180 draft genome.</title>
        <authorList>
            <person name="Zhang K."/>
        </authorList>
    </citation>
    <scope>NUCLEOTIDE SEQUENCE [LARGE SCALE GENOMIC DNA]</scope>
    <source>
        <strain evidence="1 2">YIM 132180</strain>
    </source>
</reference>
<comment type="caution">
    <text evidence="1">The sequence shown here is derived from an EMBL/GenBank/DDBJ whole genome shotgun (WGS) entry which is preliminary data.</text>
</comment>
<evidence type="ECO:0000313" key="1">
    <source>
        <dbReference type="EMBL" id="KAB0679983.1"/>
    </source>
</evidence>
<gene>
    <name evidence="1" type="ORF">F6X38_10445</name>
</gene>
<accession>A0A7V7PPL1</accession>
<organism evidence="1 2">
    <name type="scientific">Plantimonas leprariae</name>
    <dbReference type="NCBI Taxonomy" id="2615207"/>
    <lineage>
        <taxon>Bacteria</taxon>
        <taxon>Pseudomonadati</taxon>
        <taxon>Pseudomonadota</taxon>
        <taxon>Alphaproteobacteria</taxon>
        <taxon>Hyphomicrobiales</taxon>
        <taxon>Aurantimonadaceae</taxon>
        <taxon>Plantimonas</taxon>
    </lineage>
</organism>
<dbReference type="AlphaFoldDB" id="A0A7V7PPL1"/>
<dbReference type="Proteomes" id="UP000432089">
    <property type="component" value="Unassembled WGS sequence"/>
</dbReference>
<name>A0A7V7PPL1_9HYPH</name>
<proteinExistence type="predicted"/>
<sequence length="78" mass="9413">MPRVFVWKGWEFLFYSLDGSEPPHIHARSGRKELKIWLDSLKVARNSRCRPHEVGELLAVVSERRREFLERWHEHFGN</sequence>
<dbReference type="RefSeq" id="WP_150969674.1">
    <property type="nucleotide sequence ID" value="NZ_VZDO01000007.1"/>
</dbReference>
<dbReference type="EMBL" id="VZDO01000007">
    <property type="protein sequence ID" value="KAB0679983.1"/>
    <property type="molecule type" value="Genomic_DNA"/>
</dbReference>
<dbReference type="InterPro" id="IPR025427">
    <property type="entry name" value="DUF4160"/>
</dbReference>
<dbReference type="Pfam" id="PF13711">
    <property type="entry name" value="DUF4160"/>
    <property type="match status" value="1"/>
</dbReference>
<protein>
    <submittedName>
        <fullName evidence="1">DUF4160 domain-containing protein</fullName>
    </submittedName>
</protein>
<keyword evidence="2" id="KW-1185">Reference proteome</keyword>